<dbReference type="RefSeq" id="WP_169456380.1">
    <property type="nucleotide sequence ID" value="NZ_CP051774.1"/>
</dbReference>
<evidence type="ECO:0000313" key="2">
    <source>
        <dbReference type="Proteomes" id="UP000501812"/>
    </source>
</evidence>
<name>A0A858RN76_9BACT</name>
<dbReference type="KEGG" id="luo:HHL09_19905"/>
<reference evidence="1 2" key="1">
    <citation type="submission" date="2020-04" db="EMBL/GenBank/DDBJ databases">
        <title>Luteolibacter sp. G-1-1-1 isolated from soil.</title>
        <authorList>
            <person name="Dahal R.H."/>
        </authorList>
    </citation>
    <scope>NUCLEOTIDE SEQUENCE [LARGE SCALE GENOMIC DNA]</scope>
    <source>
        <strain evidence="1 2">G-1-1-1</strain>
    </source>
</reference>
<gene>
    <name evidence="1" type="ORF">HHL09_19905</name>
</gene>
<organism evidence="1 2">
    <name type="scientific">Luteolibacter luteus</name>
    <dbReference type="NCBI Taxonomy" id="2728835"/>
    <lineage>
        <taxon>Bacteria</taxon>
        <taxon>Pseudomonadati</taxon>
        <taxon>Verrucomicrobiota</taxon>
        <taxon>Verrucomicrobiia</taxon>
        <taxon>Verrucomicrobiales</taxon>
        <taxon>Verrucomicrobiaceae</taxon>
        <taxon>Luteolibacter</taxon>
    </lineage>
</organism>
<dbReference type="Proteomes" id="UP000501812">
    <property type="component" value="Chromosome"/>
</dbReference>
<accession>A0A858RN76</accession>
<keyword evidence="2" id="KW-1185">Reference proteome</keyword>
<proteinExistence type="predicted"/>
<dbReference type="AlphaFoldDB" id="A0A858RN76"/>
<evidence type="ECO:0000313" key="1">
    <source>
        <dbReference type="EMBL" id="QJE97954.1"/>
    </source>
</evidence>
<dbReference type="EMBL" id="CP051774">
    <property type="protein sequence ID" value="QJE97954.1"/>
    <property type="molecule type" value="Genomic_DNA"/>
</dbReference>
<sequence>MFDFGLITEGITDHAVISNILLGYFQSGREPDVHFEHPPPLAERHDGGWTLVMDHLRQKKFRQNFQFNKYLIIQIDTDISEEIGFDVSKQGEDGPLSTEQLVLAVIERLKREIGEEDWDNYGDRFIFAIGVHQTECWILPLWFNNNQSVQIANCTRRLGSCPNLCSELTQRNFRWFNDSRKDHRSYDFASRGYRKRSILDKQGRKSPSLSLFLNELDRRNISLPED</sequence>
<protein>
    <submittedName>
        <fullName evidence="1">Uncharacterized protein</fullName>
    </submittedName>
</protein>